<accession>A0ACC4CVV9</accession>
<proteinExistence type="predicted"/>
<organism evidence="1 2">
    <name type="scientific">Populus alba</name>
    <name type="common">White poplar</name>
    <dbReference type="NCBI Taxonomy" id="43335"/>
    <lineage>
        <taxon>Eukaryota</taxon>
        <taxon>Viridiplantae</taxon>
        <taxon>Streptophyta</taxon>
        <taxon>Embryophyta</taxon>
        <taxon>Tracheophyta</taxon>
        <taxon>Spermatophyta</taxon>
        <taxon>Magnoliopsida</taxon>
        <taxon>eudicotyledons</taxon>
        <taxon>Gunneridae</taxon>
        <taxon>Pentapetalae</taxon>
        <taxon>rosids</taxon>
        <taxon>fabids</taxon>
        <taxon>Malpighiales</taxon>
        <taxon>Salicaceae</taxon>
        <taxon>Saliceae</taxon>
        <taxon>Populus</taxon>
    </lineage>
</organism>
<evidence type="ECO:0000313" key="2">
    <source>
        <dbReference type="Proteomes" id="UP000309997"/>
    </source>
</evidence>
<feature type="non-terminal residue" evidence="1">
    <location>
        <position position="1"/>
    </location>
</feature>
<protein>
    <submittedName>
        <fullName evidence="1">Uncharacterized protein</fullName>
    </submittedName>
</protein>
<keyword evidence="2" id="KW-1185">Reference proteome</keyword>
<sequence>ERAAAKLLDLDPHDSGIYVLLANMYREAGKWEEAQNIRKMMMERGVEKTPGSSSIEMTSSQAFKFKPNGILYIRGIFHMELRQQFVMECFICNACRTHLGMHCHLISQE</sequence>
<name>A0ACC4CVV9_POPAL</name>
<comment type="caution">
    <text evidence="1">The sequence shown here is derived from an EMBL/GenBank/DDBJ whole genome shotgun (WGS) entry which is preliminary data.</text>
</comment>
<evidence type="ECO:0000313" key="1">
    <source>
        <dbReference type="EMBL" id="KAL3609169.1"/>
    </source>
</evidence>
<gene>
    <name evidence="1" type="ORF">D5086_000189</name>
</gene>
<reference evidence="1 2" key="1">
    <citation type="journal article" date="2024" name="Plant Biotechnol. J.">
        <title>Genome and CRISPR/Cas9 system of a widespread forest tree (Populus alba) in the world.</title>
        <authorList>
            <person name="Liu Y.J."/>
            <person name="Jiang P.F."/>
            <person name="Han X.M."/>
            <person name="Li X.Y."/>
            <person name="Wang H.M."/>
            <person name="Wang Y.J."/>
            <person name="Wang X.X."/>
            <person name="Zeng Q.Y."/>
        </authorList>
    </citation>
    <scope>NUCLEOTIDE SEQUENCE [LARGE SCALE GENOMIC DNA]</scope>
    <source>
        <strain evidence="2">cv. PAL-ZL1</strain>
    </source>
</reference>
<dbReference type="EMBL" id="RCHU02000001">
    <property type="protein sequence ID" value="KAL3609169.1"/>
    <property type="molecule type" value="Genomic_DNA"/>
</dbReference>
<dbReference type="Proteomes" id="UP000309997">
    <property type="component" value="Unassembled WGS sequence"/>
</dbReference>